<organism evidence="1 2">
    <name type="scientific">Thalassomonas viridans</name>
    <dbReference type="NCBI Taxonomy" id="137584"/>
    <lineage>
        <taxon>Bacteria</taxon>
        <taxon>Pseudomonadati</taxon>
        <taxon>Pseudomonadota</taxon>
        <taxon>Gammaproteobacteria</taxon>
        <taxon>Alteromonadales</taxon>
        <taxon>Colwelliaceae</taxon>
        <taxon>Thalassomonas</taxon>
    </lineage>
</organism>
<reference evidence="1 2" key="2">
    <citation type="journal article" date="2022" name="Mar. Drugs">
        <title>Bioassay-Guided Fractionation Leads to the Detection of Cholic Acid Generated by the Rare Thalassomonas sp.</title>
        <authorList>
            <person name="Pheiffer F."/>
            <person name="Schneider Y.K."/>
            <person name="Hansen E.H."/>
            <person name="Andersen J.H."/>
            <person name="Isaksson J."/>
            <person name="Busche T."/>
            <person name="R C."/>
            <person name="Kalinowski J."/>
            <person name="Zyl L.V."/>
            <person name="Trindade M."/>
        </authorList>
    </citation>
    <scope>NUCLEOTIDE SEQUENCE [LARGE SCALE GENOMIC DNA]</scope>
    <source>
        <strain evidence="1 2">XOM25</strain>
    </source>
</reference>
<evidence type="ECO:0000313" key="1">
    <source>
        <dbReference type="EMBL" id="WDE08606.1"/>
    </source>
</evidence>
<proteinExistence type="predicted"/>
<protein>
    <submittedName>
        <fullName evidence="1">Type III secretion system chaperone</fullName>
    </submittedName>
</protein>
<dbReference type="Proteomes" id="UP000032352">
    <property type="component" value="Chromosome pTvir"/>
</dbReference>
<gene>
    <name evidence="1" type="ORF">SG34_032315</name>
</gene>
<name>A0AAE9Z8B1_9GAMM</name>
<dbReference type="CDD" id="cd16364">
    <property type="entry name" value="T3SC_I-like"/>
    <property type="match status" value="1"/>
</dbReference>
<sequence>MHTSEDFFSMIDEISQYLSLANCFVDEDGEPQVMLVFNDNNQVEVIFDEVSQQYTFKGVIQISEEISMADWMLAYVKMLLFNDLSEVTQGTRVGLSAPMGDALLIYHEHCQLLTIPRMISIVQGVAEQAKKWENLIVTGEPIDDLDFSCFENSLQQNNDELDFALKL</sequence>
<reference evidence="1 2" key="1">
    <citation type="journal article" date="2015" name="Genome Announc.">
        <title>Draft Genome Sequences of Marine Isolates of Thalassomonas viridans and Thalassomonas actiniarum.</title>
        <authorList>
            <person name="Olonade I."/>
            <person name="van Zyl L.J."/>
            <person name="Trindade M."/>
        </authorList>
    </citation>
    <scope>NUCLEOTIDE SEQUENCE [LARGE SCALE GENOMIC DNA]</scope>
    <source>
        <strain evidence="1 2">XOM25</strain>
    </source>
</reference>
<evidence type="ECO:0000313" key="2">
    <source>
        <dbReference type="Proteomes" id="UP000032352"/>
    </source>
</evidence>
<dbReference type="Gene3D" id="3.30.1460.10">
    <property type="match status" value="1"/>
</dbReference>
<accession>A0AAE9Z8B1</accession>
<keyword evidence="2" id="KW-1185">Reference proteome</keyword>
<dbReference type="EMBL" id="CP059734">
    <property type="protein sequence ID" value="WDE08606.1"/>
    <property type="molecule type" value="Genomic_DNA"/>
</dbReference>
<dbReference type="RefSeq" id="WP_044840648.1">
    <property type="nucleotide sequence ID" value="NZ_CP059734.1"/>
</dbReference>
<dbReference type="KEGG" id="tvd:SG34_032315"/>
<dbReference type="AlphaFoldDB" id="A0AAE9Z8B1"/>